<dbReference type="HOGENOM" id="CLU_008973_4_0_10"/>
<gene>
    <name evidence="3" type="ORF">ALPR1_11315</name>
</gene>
<dbReference type="InterPro" id="IPR002931">
    <property type="entry name" value="Transglutaminase-like"/>
</dbReference>
<organism evidence="3 4">
    <name type="scientific">Algoriphagus machipongonensis</name>
    <dbReference type="NCBI Taxonomy" id="388413"/>
    <lineage>
        <taxon>Bacteria</taxon>
        <taxon>Pseudomonadati</taxon>
        <taxon>Bacteroidota</taxon>
        <taxon>Cytophagia</taxon>
        <taxon>Cytophagales</taxon>
        <taxon>Cyclobacteriaceae</taxon>
        <taxon>Algoriphagus</taxon>
    </lineage>
</organism>
<proteinExistence type="predicted"/>
<keyword evidence="4" id="KW-1185">Reference proteome</keyword>
<dbReference type="GO" id="GO:0051301">
    <property type="term" value="P:cell division"/>
    <property type="evidence" value="ECO:0007669"/>
    <property type="project" value="UniProtKB-KW"/>
</dbReference>
<evidence type="ECO:0000313" key="4">
    <source>
        <dbReference type="Proteomes" id="UP000003919"/>
    </source>
</evidence>
<dbReference type="Pfam" id="PF09899">
    <property type="entry name" value="DUF2126"/>
    <property type="match status" value="1"/>
</dbReference>
<dbReference type="PANTHER" id="PTHR33490">
    <property type="entry name" value="BLR5614 PROTEIN-RELATED"/>
    <property type="match status" value="1"/>
</dbReference>
<dbReference type="InterPro" id="IPR038765">
    <property type="entry name" value="Papain-like_cys_pep_sf"/>
</dbReference>
<keyword evidence="3" id="KW-0132">Cell division</keyword>
<comment type="caution">
    <text evidence="3">The sequence shown here is derived from an EMBL/GenBank/DDBJ whole genome shotgun (WGS) entry which is preliminary data.</text>
</comment>
<accession>A3HSI4</accession>
<dbReference type="SMART" id="SM00460">
    <property type="entry name" value="TGc"/>
    <property type="match status" value="1"/>
</dbReference>
<dbReference type="Gene3D" id="3.10.620.30">
    <property type="match status" value="1"/>
</dbReference>
<dbReference type="InterPro" id="IPR018667">
    <property type="entry name" value="DUF2126"/>
</dbReference>
<dbReference type="eggNOG" id="COG1305">
    <property type="taxonomic scope" value="Bacteria"/>
</dbReference>
<dbReference type="Pfam" id="PF08379">
    <property type="entry name" value="Bact_transglu_N"/>
    <property type="match status" value="1"/>
</dbReference>
<keyword evidence="3" id="KW-0131">Cell cycle</keyword>
<dbReference type="AlphaFoldDB" id="A3HSI4"/>
<feature type="region of interest" description="Disordered" evidence="1">
    <location>
        <begin position="335"/>
        <end position="356"/>
    </location>
</feature>
<dbReference type="PANTHER" id="PTHR33490:SF1">
    <property type="entry name" value="SLL1233 PROTEIN"/>
    <property type="match status" value="1"/>
</dbReference>
<dbReference type="RefSeq" id="WP_008200621.1">
    <property type="nucleotide sequence ID" value="NZ_CM001023.1"/>
</dbReference>
<dbReference type="OrthoDB" id="9804872at2"/>
<dbReference type="EMBL" id="AAXU02000001">
    <property type="protein sequence ID" value="EAZ82802.1"/>
    <property type="molecule type" value="Genomic_DNA"/>
</dbReference>
<dbReference type="EMBL" id="CM001023">
    <property type="protein sequence ID" value="EAZ82802.1"/>
    <property type="molecule type" value="Genomic_DNA"/>
</dbReference>
<name>A3HSI4_9BACT</name>
<evidence type="ECO:0000259" key="2">
    <source>
        <dbReference type="SMART" id="SM00460"/>
    </source>
</evidence>
<evidence type="ECO:0000256" key="1">
    <source>
        <dbReference type="SAM" id="MobiDB-lite"/>
    </source>
</evidence>
<dbReference type="SUPFAM" id="SSF54001">
    <property type="entry name" value="Cysteine proteinases"/>
    <property type="match status" value="1"/>
</dbReference>
<dbReference type="Pfam" id="PF01841">
    <property type="entry name" value="Transglut_core"/>
    <property type="match status" value="1"/>
</dbReference>
<feature type="domain" description="Transglutaminase-like" evidence="2">
    <location>
        <begin position="175"/>
        <end position="251"/>
    </location>
</feature>
<dbReference type="Proteomes" id="UP000003919">
    <property type="component" value="Chromosome"/>
</dbReference>
<dbReference type="eggNOG" id="COG4196">
    <property type="taxonomic scope" value="Bacteria"/>
</dbReference>
<protein>
    <submittedName>
        <fullName evidence="3">Cell division protein FtsQ</fullName>
    </submittedName>
</protein>
<sequence length="1118" mass="128441">MSIRVALRHYTKYQYDRHITLSPQVIRLRPAPHSRTHIKAYSLNIKPENHFINWQQDPFGNYLARIVFQEKVKFFEIDVEVIADMVVINPFDFFVEDYAEVFPFKYEDSLKNQLSPYLELKEKDPLLMDLVAKAKSILAENTKTVDYLVQINMLIHNQLKYNVRMEPGVQSCEESLTKGSGSCRDFAWLMVLVLRHVGLAARFASGYLVQLKSDEKSLDGPSGPEEDFTDLHAWTEVFIPGAGWIGLDSTSGLFAGEGHIPLACTPSPQDAAPISGMAEPAETTFEFENEVTRIVEKPRVTKPYSDEQWQKILDVGDKVDADLEANDVKLTMGGEPTFVSVDNQDAPEWNSDADGEHKRSLSNTLFHKLKGEFGTGALMQYGQGKWYPGEPLPRWKLACFWRKDGIPMWHNDALMADLSKDYKHSAKDAEAFMTELTTHLNVDQKNITPLYEDPIYFIWQESKIPVNVDPKDFDLKSPLERQKLAQLLTEGLDKPIGFSVPLEWEYVEDRWQSCYWKFRRNDLFLVPGNSPAGLRLPLDSIEHTPTEEEPILPERDLFADVDALPDLSHEEFKTKPPLNSKRIFKTALVVEAREGKLFVFFPPVSTMEQYLDLVQAVERTAEKLKTPILIEGYDPPSDKRIEKMMITPDPGVIEVNIQPAKTWKEILNNYGILYEKARETRLISEKFNVDGKHTGTGGGNHITLGGVTPDQSPILRRPDILKSFITYWQHHPSLSYLFSTQFIGPTSQAPRVDEGRDDILYELELAFQQVPLGKEDEIPYWMVDRIFRNLLVDITGNTHRAEFCIDKLYSPDSSSGRLGILEFRGFDMPPHFRMSMVQLLLIRGLMSWFWKEPYDHKLVRWGTSLHDKFLLPHHCQKDLEEVVNDLNRAGYDFDLSWFDPFFSFRFPFIGELQEGEIKVELKMAIEPWHVLGEEMSSTGTARYVDSSLERLQIKISGLTDSRYHLLCNGHRIPLKNTGVQGEYVTGIRYRAWQPYSALHPTIGIDTPLVIDLYDTWTKKSVAACQYHVVHPGGRSYDSFPVNSYEAESRRISRFYDYGHTINPVKEPLEMPIASNQGEGKPDRYISKLELKTAYKEAPAIVNPEFPYTMDLRRYKKFD</sequence>
<dbReference type="STRING" id="388413.ALPR1_11315"/>
<evidence type="ECO:0000313" key="3">
    <source>
        <dbReference type="EMBL" id="EAZ82802.1"/>
    </source>
</evidence>
<dbReference type="InterPro" id="IPR013589">
    <property type="entry name" value="Bac_transglu_N"/>
</dbReference>
<reference evidence="3 4" key="1">
    <citation type="journal article" date="2011" name="J. Bacteriol.">
        <title>Complete genome sequence of Algoriphagus sp. PR1, bacterial prey of a colony-forming choanoflagellate.</title>
        <authorList>
            <person name="Alegado R.A."/>
            <person name="Ferriera S."/>
            <person name="Nusbaum C."/>
            <person name="Young S.K."/>
            <person name="Zeng Q."/>
            <person name="Imamovic A."/>
            <person name="Fairclough S.R."/>
            <person name="King N."/>
        </authorList>
    </citation>
    <scope>NUCLEOTIDE SEQUENCE [LARGE SCALE GENOMIC DNA]</scope>
    <source>
        <strain evidence="3 4">PR1</strain>
    </source>
</reference>